<dbReference type="EC" id="2.5.1.60" evidence="2 9"/>
<dbReference type="PANTHER" id="PTHR11129">
    <property type="entry name" value="PROTEIN FARNESYLTRANSFERASE ALPHA SUBUNIT/RAB GERANYLGERANYL TRANSFERASE ALPHA SUBUNIT"/>
    <property type="match status" value="1"/>
</dbReference>
<comment type="function">
    <text evidence="9">Catalyzes the transfer of a geranyl-geranyl moiety from geranyl-geranyl pyrophosphate to cysteines occuring in specific C-terminal amino acid sequences.</text>
</comment>
<keyword evidence="4 9" id="KW-0637">Prenyltransferase</keyword>
<keyword evidence="11" id="KW-1185">Reference proteome</keyword>
<dbReference type="PROSITE" id="PS51147">
    <property type="entry name" value="PFTA"/>
    <property type="match status" value="4"/>
</dbReference>
<dbReference type="GO" id="GO:0004663">
    <property type="term" value="F:Rab geranylgeranyltransferase activity"/>
    <property type="evidence" value="ECO:0007669"/>
    <property type="project" value="UniProtKB-UniRule"/>
</dbReference>
<evidence type="ECO:0000313" key="10">
    <source>
        <dbReference type="EMBL" id="RKP08587.1"/>
    </source>
</evidence>
<evidence type="ECO:0000256" key="1">
    <source>
        <dbReference type="ARBA" id="ARBA00006734"/>
    </source>
</evidence>
<evidence type="ECO:0000256" key="7">
    <source>
        <dbReference type="ARBA" id="ARBA00031267"/>
    </source>
</evidence>
<gene>
    <name evidence="10" type="ORF">THASP1DRAFT_15477</name>
</gene>
<dbReference type="AlphaFoldDB" id="A0A4P9XR79"/>
<accession>A0A4P9XR79</accession>
<dbReference type="InterPro" id="IPR002088">
    <property type="entry name" value="Prenyl_trans_a"/>
</dbReference>
<name>A0A4P9XR79_9FUNG</name>
<dbReference type="GO" id="GO:0005968">
    <property type="term" value="C:Rab-protein geranylgeranyltransferase complex"/>
    <property type="evidence" value="ECO:0007669"/>
    <property type="project" value="TreeGrafter"/>
</dbReference>
<sequence length="298" mass="35962">KKERELARIVEYCQLKDEALERRRQNVLDDEAFRLTTRLLSWNPDFYTMWNYRRLILQHRFRESGELRFVEEAVQKQPKSYWIWNHRGWTLETMPQPDWKRELKLVSMMLNLDSRNFHGWQYRYTVISKLRAQNPDHEAQLVRDEFAYTKQKIAQSFSNGSAWHYRAKLLPKVFAEMAPADRAAMINDEFDMVRSAFYTDPDDQSAWIYYRWWLTYLAEHPQESASDDAYTQLLRREADVIRELLDLEPDAKCKYPCKRALLCQAATDVEKEEMRTLLEQLQRVDPMREQRYVDLAKA</sequence>
<evidence type="ECO:0000256" key="2">
    <source>
        <dbReference type="ARBA" id="ARBA00012656"/>
    </source>
</evidence>
<comment type="catalytic activity">
    <reaction evidence="8 9">
        <text>geranylgeranyl diphosphate + L-cysteinyl-[protein] = S-geranylgeranyl-L-cysteinyl-[protein] + diphosphate</text>
        <dbReference type="Rhea" id="RHEA:21240"/>
        <dbReference type="Rhea" id="RHEA-COMP:10131"/>
        <dbReference type="Rhea" id="RHEA-COMP:11537"/>
        <dbReference type="ChEBI" id="CHEBI:29950"/>
        <dbReference type="ChEBI" id="CHEBI:33019"/>
        <dbReference type="ChEBI" id="CHEBI:57533"/>
        <dbReference type="ChEBI" id="CHEBI:86021"/>
        <dbReference type="EC" id="2.5.1.60"/>
    </reaction>
</comment>
<dbReference type="GO" id="GO:0097354">
    <property type="term" value="P:prenylation"/>
    <property type="evidence" value="ECO:0007669"/>
    <property type="project" value="UniProtKB-UniRule"/>
</dbReference>
<dbReference type="PANTHER" id="PTHR11129:SF2">
    <property type="entry name" value="GERANYLGERANYL TRANSFERASE TYPE-2 SUBUNIT ALPHA"/>
    <property type="match status" value="1"/>
</dbReference>
<evidence type="ECO:0000256" key="6">
    <source>
        <dbReference type="ARBA" id="ARBA00022737"/>
    </source>
</evidence>
<dbReference type="Gene3D" id="1.25.40.120">
    <property type="entry name" value="Protein prenylyltransferase"/>
    <property type="match status" value="1"/>
</dbReference>
<evidence type="ECO:0000256" key="8">
    <source>
        <dbReference type="ARBA" id="ARBA00047658"/>
    </source>
</evidence>
<dbReference type="STRING" id="78915.A0A4P9XR79"/>
<keyword evidence="6" id="KW-0677">Repeat</keyword>
<evidence type="ECO:0000256" key="4">
    <source>
        <dbReference type="ARBA" id="ARBA00022602"/>
    </source>
</evidence>
<dbReference type="Proteomes" id="UP000271241">
    <property type="component" value="Unassembled WGS sequence"/>
</dbReference>
<keyword evidence="5 9" id="KW-0808">Transferase</keyword>
<feature type="non-terminal residue" evidence="10">
    <location>
        <position position="1"/>
    </location>
</feature>
<proteinExistence type="inferred from homology"/>
<dbReference type="SUPFAM" id="SSF48439">
    <property type="entry name" value="Protein prenylyltransferase"/>
    <property type="match status" value="1"/>
</dbReference>
<dbReference type="OrthoDB" id="1658at2759"/>
<evidence type="ECO:0000256" key="3">
    <source>
        <dbReference type="ARBA" id="ARBA00014772"/>
    </source>
</evidence>
<organism evidence="10 11">
    <name type="scientific">Thamnocephalis sphaerospora</name>
    <dbReference type="NCBI Taxonomy" id="78915"/>
    <lineage>
        <taxon>Eukaryota</taxon>
        <taxon>Fungi</taxon>
        <taxon>Fungi incertae sedis</taxon>
        <taxon>Zoopagomycota</taxon>
        <taxon>Zoopagomycotina</taxon>
        <taxon>Zoopagomycetes</taxon>
        <taxon>Zoopagales</taxon>
        <taxon>Sigmoideomycetaceae</taxon>
        <taxon>Thamnocephalis</taxon>
    </lineage>
</organism>
<reference evidence="11" key="1">
    <citation type="journal article" date="2018" name="Nat. Microbiol.">
        <title>Leveraging single-cell genomics to expand the fungal tree of life.</title>
        <authorList>
            <person name="Ahrendt S.R."/>
            <person name="Quandt C.A."/>
            <person name="Ciobanu D."/>
            <person name="Clum A."/>
            <person name="Salamov A."/>
            <person name="Andreopoulos B."/>
            <person name="Cheng J.F."/>
            <person name="Woyke T."/>
            <person name="Pelin A."/>
            <person name="Henrissat B."/>
            <person name="Reynolds N.K."/>
            <person name="Benny G.L."/>
            <person name="Smith M.E."/>
            <person name="James T.Y."/>
            <person name="Grigoriev I.V."/>
        </authorList>
    </citation>
    <scope>NUCLEOTIDE SEQUENCE [LARGE SCALE GENOMIC DNA]</scope>
    <source>
        <strain evidence="11">RSA 1356</strain>
    </source>
</reference>
<dbReference type="EMBL" id="KZ992588">
    <property type="protein sequence ID" value="RKP08587.1"/>
    <property type="molecule type" value="Genomic_DNA"/>
</dbReference>
<dbReference type="FunFam" id="1.25.40.120:FF:000035">
    <property type="entry name" value="Geranylgeranyl transferase type-2 subunit alpha"/>
    <property type="match status" value="1"/>
</dbReference>
<evidence type="ECO:0000313" key="11">
    <source>
        <dbReference type="Proteomes" id="UP000271241"/>
    </source>
</evidence>
<comment type="similarity">
    <text evidence="1 9">Belongs to the protein prenyltransferase subunit alpha family.</text>
</comment>
<evidence type="ECO:0000256" key="5">
    <source>
        <dbReference type="ARBA" id="ARBA00022679"/>
    </source>
</evidence>
<evidence type="ECO:0000256" key="9">
    <source>
        <dbReference type="RuleBase" id="RU367120"/>
    </source>
</evidence>
<protein>
    <recommendedName>
        <fullName evidence="3 9">Geranylgeranyl transferase type-2 subunit alpha</fullName>
        <ecNumber evidence="2 9">2.5.1.60</ecNumber>
    </recommendedName>
    <alternativeName>
        <fullName evidence="7 9">Geranylgeranyl transferase type II subunit alpha</fullName>
    </alternativeName>
</protein>
<dbReference type="Pfam" id="PF01239">
    <property type="entry name" value="PPTA"/>
    <property type="match status" value="5"/>
</dbReference>